<dbReference type="GO" id="GO:0046281">
    <property type="term" value="P:cinnamic acid catabolic process"/>
    <property type="evidence" value="ECO:0007669"/>
    <property type="project" value="TreeGrafter"/>
</dbReference>
<feature type="domain" description="3-octaprenyl-4-hydroxybenzoate carboxy-lyase-like C-terminal" evidence="4">
    <location>
        <begin position="327"/>
        <end position="460"/>
    </location>
</feature>
<comment type="cofactor">
    <cofactor evidence="1">
        <name>Mn(2+)</name>
        <dbReference type="ChEBI" id="CHEBI:29035"/>
    </cofactor>
    <text evidence="1">Binds 1 Mn(2+) per subunit.</text>
</comment>
<comment type="subunit">
    <text evidence="1">Homodimer.</text>
</comment>
<proteinExistence type="inferred from homology"/>
<comment type="cofactor">
    <cofactor evidence="1">
        <name>K(+)</name>
        <dbReference type="ChEBI" id="CHEBI:29103"/>
    </cofactor>
    <text evidence="1">Binds 1 K(+) per subunit.</text>
</comment>
<dbReference type="Gene3D" id="1.20.5.4570">
    <property type="match status" value="1"/>
</dbReference>
<dbReference type="GO" id="GO:0005737">
    <property type="term" value="C:cytoplasm"/>
    <property type="evidence" value="ECO:0007669"/>
    <property type="project" value="TreeGrafter"/>
</dbReference>
<evidence type="ECO:0000259" key="3">
    <source>
        <dbReference type="Pfam" id="PF20695"/>
    </source>
</evidence>
<dbReference type="EMBL" id="WEGI01000012">
    <property type="protein sequence ID" value="MQY30041.1"/>
    <property type="molecule type" value="Genomic_DNA"/>
</dbReference>
<feature type="domain" description="3-octaprenyl-4-hydroxybenzoate carboxy-lyase-like N-terminal" evidence="3">
    <location>
        <begin position="16"/>
        <end position="103"/>
    </location>
</feature>
<dbReference type="InterPro" id="IPR049381">
    <property type="entry name" value="UbiD-like_C"/>
</dbReference>
<keyword evidence="1" id="KW-0288">FMN</keyword>
<keyword evidence="1" id="KW-0630">Potassium</keyword>
<keyword evidence="1" id="KW-0210">Decarboxylase</keyword>
<dbReference type="HAMAP" id="MF_01983">
    <property type="entry name" value="UbiD_FDC"/>
    <property type="match status" value="1"/>
</dbReference>
<dbReference type="NCBIfam" id="TIGR00148">
    <property type="entry name" value="UbiD family decarboxylase"/>
    <property type="match status" value="1"/>
</dbReference>
<dbReference type="InterPro" id="IPR002830">
    <property type="entry name" value="UbiD"/>
</dbReference>
<gene>
    <name evidence="5" type="primary">hudA</name>
    <name evidence="5" type="ORF">NRB56_56360</name>
</gene>
<keyword evidence="1 5" id="KW-0456">Lyase</keyword>
<dbReference type="EC" id="4.1.1.93" evidence="1"/>
<dbReference type="GO" id="GO:0034941">
    <property type="term" value="F:pyrrole-2-carboxylate decarboxylase activity"/>
    <property type="evidence" value="ECO:0007669"/>
    <property type="project" value="UniProtKB-EC"/>
</dbReference>
<feature type="binding site" evidence="1">
    <location>
        <position position="193"/>
    </location>
    <ligand>
        <name>prenylated FMN</name>
        <dbReference type="ChEBI" id="CHEBI:87746"/>
    </ligand>
</feature>
<dbReference type="Pfam" id="PF20696">
    <property type="entry name" value="UbiD_C"/>
    <property type="match status" value="1"/>
</dbReference>
<comment type="similarity">
    <text evidence="1">Belongs to the UbiD family. UbiD-like/FDC subfamily.</text>
</comment>
<feature type="binding site" evidence="1">
    <location>
        <position position="193"/>
    </location>
    <ligand>
        <name>Mn(2+)</name>
        <dbReference type="ChEBI" id="CHEBI:29035"/>
    </ligand>
</feature>
<comment type="catalytic activity">
    <reaction evidence="1">
        <text>pyrrole-2-carboxylate + H2O = 1H-pyrrole + hydrogencarbonate</text>
        <dbReference type="Rhea" id="RHEA:31379"/>
        <dbReference type="ChEBI" id="CHEBI:15377"/>
        <dbReference type="ChEBI" id="CHEBI:17544"/>
        <dbReference type="ChEBI" id="CHEBI:19203"/>
        <dbReference type="ChEBI" id="CHEBI:27660"/>
        <dbReference type="EC" id="4.1.1.93"/>
    </reaction>
</comment>
<dbReference type="Pfam" id="PF01977">
    <property type="entry name" value="UbiD"/>
    <property type="match status" value="1"/>
</dbReference>
<keyword evidence="1" id="KW-0464">Manganese</keyword>
<dbReference type="InterPro" id="IPR049383">
    <property type="entry name" value="UbiD-like_N"/>
</dbReference>
<dbReference type="AlphaFoldDB" id="A0A7K0DW80"/>
<feature type="active site" description="Proton donor" evidence="1">
    <location>
        <position position="283"/>
    </location>
</feature>
<keyword evidence="1" id="KW-0058">Aromatic hydrocarbons catabolism</keyword>
<keyword evidence="1" id="KW-0285">Flavoprotein</keyword>
<feature type="binding site" evidence="1">
    <location>
        <position position="234"/>
    </location>
    <ligand>
        <name>Mn(2+)</name>
        <dbReference type="ChEBI" id="CHEBI:29035"/>
    </ligand>
</feature>
<feature type="binding site" evidence="1">
    <location>
        <position position="234"/>
    </location>
    <ligand>
        <name>K(+)</name>
        <dbReference type="ChEBI" id="CHEBI:29103"/>
    </ligand>
</feature>
<protein>
    <recommendedName>
        <fullName evidence="1">Pyrrole-2-carboxylic acid decarboxylase</fullName>
        <shortName evidence="1">P2C decarboxylase</shortName>
        <ecNumber evidence="1">4.1.1.93</ecNumber>
    </recommendedName>
</protein>
<feature type="binding site" evidence="1">
    <location>
        <position position="175"/>
    </location>
    <ligand>
        <name>prenylated FMN</name>
        <dbReference type="ChEBI" id="CHEBI:87746"/>
    </ligand>
</feature>
<feature type="binding site" evidence="1">
    <location>
        <position position="171"/>
    </location>
    <ligand>
        <name>K(+)</name>
        <dbReference type="ChEBI" id="CHEBI:29103"/>
    </ligand>
</feature>
<accession>A0A7K0DW80</accession>
<comment type="caution">
    <text evidence="5">The sequence shown here is derived from an EMBL/GenBank/DDBJ whole genome shotgun (WGS) entry which is preliminary data.</text>
</comment>
<evidence type="ECO:0000256" key="1">
    <source>
        <dbReference type="HAMAP-Rule" id="MF_01983"/>
    </source>
</evidence>
<reference evidence="5 6" key="1">
    <citation type="submission" date="2019-10" db="EMBL/GenBank/DDBJ databases">
        <title>Nocardia macrotermitis sp. nov. and Nocardia aurantia sp. nov., isolated from the gut of fungus growing-termite Macrotermes natalensis.</title>
        <authorList>
            <person name="Benndorf R."/>
            <person name="Schwitalla J."/>
            <person name="Martin K."/>
            <person name="De Beer W."/>
            <person name="Kaster A.-K."/>
            <person name="Vollmers J."/>
            <person name="Poulsen M."/>
            <person name="Beemelmanns C."/>
        </authorList>
    </citation>
    <scope>NUCLEOTIDE SEQUENCE [LARGE SCALE GENOMIC DNA]</scope>
    <source>
        <strain evidence="5 6">RB56</strain>
    </source>
</reference>
<keyword evidence="1" id="KW-0479">Metal-binding</keyword>
<dbReference type="GO" id="GO:0046872">
    <property type="term" value="F:metal ion binding"/>
    <property type="evidence" value="ECO:0007669"/>
    <property type="project" value="UniProtKB-KW"/>
</dbReference>
<dbReference type="PANTHER" id="PTHR30108:SF17">
    <property type="entry name" value="FERULIC ACID DECARBOXYLASE 1"/>
    <property type="match status" value="1"/>
</dbReference>
<evidence type="ECO:0000313" key="6">
    <source>
        <dbReference type="Proteomes" id="UP000431401"/>
    </source>
</evidence>
<feature type="binding site" evidence="1">
    <location>
        <position position="226"/>
    </location>
    <ligand>
        <name>K(+)</name>
        <dbReference type="ChEBI" id="CHEBI:29103"/>
    </ligand>
</feature>
<dbReference type="PANTHER" id="PTHR30108">
    <property type="entry name" value="3-OCTAPRENYL-4-HYDROXYBENZOATE CARBOXY-LYASE-RELATED"/>
    <property type="match status" value="1"/>
</dbReference>
<keyword evidence="6" id="KW-1185">Reference proteome</keyword>
<dbReference type="GO" id="GO:0033494">
    <property type="term" value="P:ferulate metabolic process"/>
    <property type="evidence" value="ECO:0007669"/>
    <property type="project" value="TreeGrafter"/>
</dbReference>
<dbReference type="Pfam" id="PF20695">
    <property type="entry name" value="UbiD_N"/>
    <property type="match status" value="1"/>
</dbReference>
<evidence type="ECO:0000313" key="5">
    <source>
        <dbReference type="EMBL" id="MQY30041.1"/>
    </source>
</evidence>
<name>A0A7K0DW80_9NOCA</name>
<comment type="cofactor">
    <cofactor evidence="1">
        <name>prenylated FMN</name>
        <dbReference type="ChEBI" id="CHEBI:87746"/>
    </cofactor>
    <text evidence="1">Binds 1 prenylated FMN per subunit.</text>
</comment>
<organism evidence="5 6">
    <name type="scientific">Nocardia aurantia</name>
    <dbReference type="NCBI Taxonomy" id="2585199"/>
    <lineage>
        <taxon>Bacteria</taxon>
        <taxon>Bacillati</taxon>
        <taxon>Actinomycetota</taxon>
        <taxon>Actinomycetes</taxon>
        <taxon>Mycobacteriales</taxon>
        <taxon>Nocardiaceae</taxon>
        <taxon>Nocardia</taxon>
    </lineage>
</organism>
<feature type="domain" description="3-octaprenyl-4-hydroxybenzoate carboxy-lyase-like Rift-related" evidence="2">
    <location>
        <begin position="116"/>
        <end position="318"/>
    </location>
</feature>
<feature type="binding site" evidence="1">
    <location>
        <position position="192"/>
    </location>
    <ligand>
        <name>prenylated FMN</name>
        <dbReference type="ChEBI" id="CHEBI:87746"/>
    </ligand>
</feature>
<comment type="catalytic activity">
    <reaction evidence="1">
        <text>pyrrole-2-carboxylate + H(+) = 1H-pyrrole + CO2</text>
        <dbReference type="Rhea" id="RHEA:31375"/>
        <dbReference type="ChEBI" id="CHEBI:15378"/>
        <dbReference type="ChEBI" id="CHEBI:16526"/>
        <dbReference type="ChEBI" id="CHEBI:19203"/>
        <dbReference type="ChEBI" id="CHEBI:27660"/>
        <dbReference type="EC" id="4.1.1.93"/>
    </reaction>
</comment>
<dbReference type="Proteomes" id="UP000431401">
    <property type="component" value="Unassembled WGS sequence"/>
</dbReference>
<evidence type="ECO:0000259" key="2">
    <source>
        <dbReference type="Pfam" id="PF01977"/>
    </source>
</evidence>
<feature type="binding site" evidence="1">
    <location>
        <position position="234"/>
    </location>
    <ligand>
        <name>prenylated FMN</name>
        <dbReference type="ChEBI" id="CHEBI:87746"/>
    </ligand>
</feature>
<comment type="caution">
    <text evidence="1">Lacks conserved residue(s) required for the propagation of feature annotation.</text>
</comment>
<dbReference type="SUPFAM" id="SSF50475">
    <property type="entry name" value="FMN-binding split barrel"/>
    <property type="match status" value="1"/>
</dbReference>
<dbReference type="InterPro" id="IPR032903">
    <property type="entry name" value="FDC-like"/>
</dbReference>
<feature type="binding site" evidence="1">
    <location>
        <position position="223"/>
    </location>
    <ligand>
        <name>K(+)</name>
        <dbReference type="ChEBI" id="CHEBI:29103"/>
    </ligand>
</feature>
<dbReference type="SUPFAM" id="SSF143968">
    <property type="entry name" value="UbiD C-terminal domain-like"/>
    <property type="match status" value="1"/>
</dbReference>
<dbReference type="InterPro" id="IPR048304">
    <property type="entry name" value="UbiD_Rift_dom"/>
</dbReference>
<comment type="function">
    <text evidence="1">Catalyzes the prenyl-FMN-dependent decarboxylation of pyrrole-2-carboxylate (P2C). Can also catalyze the carboxylation of pyrrole in the presence of elevated concentrations of CO(2) or bicarbonate.</text>
</comment>
<evidence type="ECO:0000259" key="4">
    <source>
        <dbReference type="Pfam" id="PF20696"/>
    </source>
</evidence>
<dbReference type="Gene3D" id="3.40.1670.10">
    <property type="entry name" value="UbiD C-terminal domain-like"/>
    <property type="match status" value="1"/>
</dbReference>
<sequence length="499" mass="54362">MRNPLKHLKSLREFVAELAAVGELQRVDREVDWNLEIGAIIRRSYDLRAPAPLFETVTGYRDSGFRVLGAPGGLSAAHHPLARIALALGLSHDATGRDIMAAIVAARDRAGIPPRVVDASSAPCKQHIHRGDDVDLFAFPTPLIHGNDGGRYIQTFGMNIARTPDGSWTNWSINRMMIAGRDTLACLIPGPQHLGIIRDMWTRRGEPMPIALALGVEPGLPYAGAMPLPEGVDESHFLGALFGEGIEVVPAETVDLLVPATAEIVIEGHIAVDETVPEGPMNEYPGYNALERSPKPVFHVSAITHRDNAILPVVAAGPPVEEDHTGTGTMHAAELLYQLRKAGLPIAATWFSYESALHWLLVAARSDWHETLPISSAELAKRVGEVVFSGKAGFGVPKVLLVEDDIDLTDVNEVVWAFATRAHPEHGEVHFAAEPTAALSVYLSEAEQHSYRAGKVIYNCLLADLFEASRRPVKGNFDSGWPPEIRDRVLGNWHAYGYR</sequence>